<dbReference type="AlphaFoldDB" id="A0A1I7U301"/>
<proteinExistence type="predicted"/>
<dbReference type="Proteomes" id="UP000095282">
    <property type="component" value="Unplaced"/>
</dbReference>
<keyword evidence="1" id="KW-0175">Coiled coil</keyword>
<accession>A0A1I7U301</accession>
<sequence>MEEWKKEMRGIRRKRREETKEKIELKNKAEELRIKLNSAEKKNKKLIDEKKKVEEELLNAQILAANERLAADQKLMEEMNENLTLLRQAVERNNETIDLGRQVIQLRNDAIQRNEMLIQQNNLLVRALALLGIH</sequence>
<keyword evidence="2" id="KW-1185">Reference proteome</keyword>
<feature type="coiled-coil region" evidence="1">
    <location>
        <begin position="1"/>
        <end position="96"/>
    </location>
</feature>
<reference evidence="3" key="1">
    <citation type="submission" date="2016-11" db="UniProtKB">
        <authorList>
            <consortium name="WormBaseParasite"/>
        </authorList>
    </citation>
    <scope>IDENTIFICATION</scope>
</reference>
<organism evidence="2 3">
    <name type="scientific">Caenorhabditis tropicalis</name>
    <dbReference type="NCBI Taxonomy" id="1561998"/>
    <lineage>
        <taxon>Eukaryota</taxon>
        <taxon>Metazoa</taxon>
        <taxon>Ecdysozoa</taxon>
        <taxon>Nematoda</taxon>
        <taxon>Chromadorea</taxon>
        <taxon>Rhabditida</taxon>
        <taxon>Rhabditina</taxon>
        <taxon>Rhabditomorpha</taxon>
        <taxon>Rhabditoidea</taxon>
        <taxon>Rhabditidae</taxon>
        <taxon>Peloderinae</taxon>
        <taxon>Caenorhabditis</taxon>
    </lineage>
</organism>
<dbReference type="WBParaSite" id="Csp11.Scaffold629.g14332.t1">
    <property type="protein sequence ID" value="Csp11.Scaffold629.g14332.t1"/>
    <property type="gene ID" value="Csp11.Scaffold629.g14332"/>
</dbReference>
<name>A0A1I7U301_9PELO</name>
<evidence type="ECO:0000313" key="2">
    <source>
        <dbReference type="Proteomes" id="UP000095282"/>
    </source>
</evidence>
<evidence type="ECO:0000256" key="1">
    <source>
        <dbReference type="SAM" id="Coils"/>
    </source>
</evidence>
<protein>
    <submittedName>
        <fullName evidence="3">BZIP domain-containing protein</fullName>
    </submittedName>
</protein>
<evidence type="ECO:0000313" key="3">
    <source>
        <dbReference type="WBParaSite" id="Csp11.Scaffold629.g14332.t1"/>
    </source>
</evidence>